<accession>T1E960</accession>
<dbReference type="AlphaFoldDB" id="T1E960"/>
<proteinExistence type="evidence at transcript level"/>
<dbReference type="EMBL" id="GAMD01002138">
    <property type="protein sequence ID" value="JAA99452.1"/>
    <property type="molecule type" value="mRNA"/>
</dbReference>
<name>T1E960_ANOAQ</name>
<evidence type="ECO:0000313" key="1">
    <source>
        <dbReference type="EMBL" id="JAA99452.1"/>
    </source>
</evidence>
<organism evidence="1">
    <name type="scientific">Anopheles aquasalis</name>
    <name type="common">Malaria mosquito</name>
    <dbReference type="NCBI Taxonomy" id="42839"/>
    <lineage>
        <taxon>Eukaryota</taxon>
        <taxon>Metazoa</taxon>
        <taxon>Ecdysozoa</taxon>
        <taxon>Arthropoda</taxon>
        <taxon>Hexapoda</taxon>
        <taxon>Insecta</taxon>
        <taxon>Pterygota</taxon>
        <taxon>Neoptera</taxon>
        <taxon>Endopterygota</taxon>
        <taxon>Diptera</taxon>
        <taxon>Nematocera</taxon>
        <taxon>Culicoidea</taxon>
        <taxon>Culicidae</taxon>
        <taxon>Anophelinae</taxon>
        <taxon>Anopheles</taxon>
    </lineage>
</organism>
<reference evidence="1" key="1">
    <citation type="submission" date="2013-07" db="EMBL/GenBank/DDBJ databases">
        <title>Transcriptome sequencing and developmental regulation of gene expression in Anopheles aquasalis.</title>
        <authorList>
            <consortium name="Brazilian Malaria Network (MCT/CNPq/MS/SCTIE/DECIT/PRONEX 555648/2009-5) and Research Network on Bioactive Molecules from Arthropod Vectors (NAP-MOBIARVE"/>
            <consortium name="University of Sao Paulo)"/>
            <person name="Marinotti O."/>
            <person name="Ribeiro J.M.C."/>
            <person name="Costa-da-Silva A.L."/>
            <person name="Silva M.C.P."/>
            <person name="Lopes A.R."/>
            <person name="Barros M.S."/>
            <person name="Sa-Nunes A."/>
            <person name="Konjin B.B."/>
            <person name="Carvalho E."/>
            <person name="Suesdek L."/>
            <person name="Silva-Neto M.A.C."/>
            <person name="Capurro M.L."/>
        </authorList>
    </citation>
    <scope>NUCLEOTIDE SEQUENCE</scope>
    <source>
        <tissue evidence="1">Whole body</tissue>
    </source>
</reference>
<protein>
    <submittedName>
        <fullName evidence="1">Uncharacterized protein</fullName>
    </submittedName>
</protein>
<sequence length="74" mass="8807">MCTIQVKRSFMIKKLNTKRACDRLILFPSRLLLLKLSLYDRLSIKSFQMGSLMHRCFIRALAIRPEFLLAFLRM</sequence>